<sequence length="570" mass="62102">MAVYWITEALPVGVTALLPVFFFPIFQIVNSNEIAAQYMNDINMLFLGGLIMATAIEYWELHRRVALGVLMIVGTEPKWLMLGMMLATWFLSMWISNTATTAMMIPIADAVLVQLKGSASKQKGQGEVDVKIVEESNGRTGEELFSKTGGSPDVQHKPQISIKAPPDPLAPEVEAAPEVDDPAYANMGKAMSLCICYAATCGGIACLTGTGPNLAFKAHADYVYAQYGLNNPVTFGNWMAFGIPLSLLTLFVCWAWLLIAFLRCRGACGCCSATKHDAGQAKRIKQVIRDEYAKLGPLVFGQLAIIFLFVALVTLWITRDLGGVTGWGTSFNMPVKDGAVAMLIAVLLFAVPSTLPFLKSYSDPAHPEKWAKKEISNTAKQETIRFGPIEVRPLLNWKVTHEKLPWHLFLLLGGGYALSKGCEKSGLSSWIGHQLEFFTDWNQWGIIFIIGYITAAATEVTSNTAIATLLLPIMSQLAINTGVHPLYYMLPTALASSFAFMLPVATPPNAIVFAYGRITIADMAKIGFVLNILAIPCLVAVIGTIGDALYDFDNIPVEFLKKNLTTLAKI</sequence>
<dbReference type="PANTHER" id="PTHR10283:SF135">
    <property type="entry name" value="SOLUTE CARRIER FAMILY 13 MEMBER 5"/>
    <property type="match status" value="1"/>
</dbReference>
<reference evidence="8 9" key="1">
    <citation type="submission" date="2024-04" db="EMBL/GenBank/DDBJ databases">
        <authorList>
            <consortium name="Genoscope - CEA"/>
            <person name="William W."/>
        </authorList>
    </citation>
    <scope>NUCLEOTIDE SEQUENCE [LARGE SCALE GENOMIC DNA]</scope>
</reference>
<feature type="transmembrane region" description="Helical" evidence="7">
    <location>
        <begin position="493"/>
        <end position="516"/>
    </location>
</feature>
<evidence type="ECO:0000256" key="2">
    <source>
        <dbReference type="ARBA" id="ARBA00006772"/>
    </source>
</evidence>
<keyword evidence="6 7" id="KW-0472">Membrane</keyword>
<dbReference type="PANTHER" id="PTHR10283">
    <property type="entry name" value="SOLUTE CARRIER FAMILY 13 MEMBER"/>
    <property type="match status" value="1"/>
</dbReference>
<keyword evidence="4 7" id="KW-0812">Transmembrane</keyword>
<comment type="caution">
    <text evidence="8">The sequence shown here is derived from an EMBL/GenBank/DDBJ whole genome shotgun (WGS) entry which is preliminary data.</text>
</comment>
<evidence type="ECO:0000256" key="1">
    <source>
        <dbReference type="ARBA" id="ARBA00004141"/>
    </source>
</evidence>
<dbReference type="AlphaFoldDB" id="A0AAV2I4U4"/>
<dbReference type="Proteomes" id="UP001497497">
    <property type="component" value="Unassembled WGS sequence"/>
</dbReference>
<proteinExistence type="inferred from homology"/>
<evidence type="ECO:0000256" key="6">
    <source>
        <dbReference type="ARBA" id="ARBA00023136"/>
    </source>
</evidence>
<dbReference type="GO" id="GO:0005886">
    <property type="term" value="C:plasma membrane"/>
    <property type="evidence" value="ECO:0007669"/>
    <property type="project" value="TreeGrafter"/>
</dbReference>
<dbReference type="InterPro" id="IPR031312">
    <property type="entry name" value="Na/sul_symport_CS"/>
</dbReference>
<feature type="transmembrane region" description="Helical" evidence="7">
    <location>
        <begin position="235"/>
        <end position="259"/>
    </location>
</feature>
<protein>
    <recommendedName>
        <fullName evidence="10">Solute carrier family 13 member 5</fullName>
    </recommendedName>
</protein>
<evidence type="ECO:0000256" key="3">
    <source>
        <dbReference type="ARBA" id="ARBA00022448"/>
    </source>
</evidence>
<dbReference type="InterPro" id="IPR001898">
    <property type="entry name" value="SLC13A/DASS"/>
</dbReference>
<comment type="similarity">
    <text evidence="2">Belongs to the SLC13A/DASS transporter (TC 2.A.47) family. NADC subfamily.</text>
</comment>
<dbReference type="PROSITE" id="PS01271">
    <property type="entry name" value="NA_SULFATE"/>
    <property type="match status" value="1"/>
</dbReference>
<feature type="transmembrane region" description="Helical" evidence="7">
    <location>
        <begin position="295"/>
        <end position="318"/>
    </location>
</feature>
<organism evidence="8 9">
    <name type="scientific">Lymnaea stagnalis</name>
    <name type="common">Great pond snail</name>
    <name type="synonym">Helix stagnalis</name>
    <dbReference type="NCBI Taxonomy" id="6523"/>
    <lineage>
        <taxon>Eukaryota</taxon>
        <taxon>Metazoa</taxon>
        <taxon>Spiralia</taxon>
        <taxon>Lophotrochozoa</taxon>
        <taxon>Mollusca</taxon>
        <taxon>Gastropoda</taxon>
        <taxon>Heterobranchia</taxon>
        <taxon>Euthyneura</taxon>
        <taxon>Panpulmonata</taxon>
        <taxon>Hygrophila</taxon>
        <taxon>Lymnaeoidea</taxon>
        <taxon>Lymnaeidae</taxon>
        <taxon>Lymnaea</taxon>
    </lineage>
</organism>
<keyword evidence="3" id="KW-0813">Transport</keyword>
<feature type="transmembrane region" description="Helical" evidence="7">
    <location>
        <begin position="79"/>
        <end position="96"/>
    </location>
</feature>
<evidence type="ECO:0000313" key="9">
    <source>
        <dbReference type="Proteomes" id="UP001497497"/>
    </source>
</evidence>
<keyword evidence="9" id="KW-1185">Reference proteome</keyword>
<comment type="subcellular location">
    <subcellularLocation>
        <location evidence="1">Membrane</location>
        <topology evidence="1">Multi-pass membrane protein</topology>
    </subcellularLocation>
</comment>
<feature type="transmembrane region" description="Helical" evidence="7">
    <location>
        <begin position="441"/>
        <end position="458"/>
    </location>
</feature>
<feature type="transmembrane region" description="Helical" evidence="7">
    <location>
        <begin position="194"/>
        <end position="215"/>
    </location>
</feature>
<accession>A0AAV2I4U4</accession>
<name>A0AAV2I4U4_LYMST</name>
<dbReference type="EMBL" id="CAXITT010000419">
    <property type="protein sequence ID" value="CAL1541200.1"/>
    <property type="molecule type" value="Genomic_DNA"/>
</dbReference>
<feature type="transmembrane region" description="Helical" evidence="7">
    <location>
        <begin position="42"/>
        <end position="59"/>
    </location>
</feature>
<gene>
    <name evidence="8" type="ORF">GSLYS_00014842001</name>
</gene>
<feature type="transmembrane region" description="Helical" evidence="7">
    <location>
        <begin position="338"/>
        <end position="358"/>
    </location>
</feature>
<evidence type="ECO:0008006" key="10">
    <source>
        <dbReference type="Google" id="ProtNLM"/>
    </source>
</evidence>
<dbReference type="Pfam" id="PF00939">
    <property type="entry name" value="Na_sulph_symp"/>
    <property type="match status" value="1"/>
</dbReference>
<dbReference type="GO" id="GO:0022857">
    <property type="term" value="F:transmembrane transporter activity"/>
    <property type="evidence" value="ECO:0007669"/>
    <property type="project" value="InterPro"/>
</dbReference>
<evidence type="ECO:0000256" key="7">
    <source>
        <dbReference type="SAM" id="Phobius"/>
    </source>
</evidence>
<feature type="transmembrane region" description="Helical" evidence="7">
    <location>
        <begin position="528"/>
        <end position="550"/>
    </location>
</feature>
<evidence type="ECO:0000313" key="8">
    <source>
        <dbReference type="EMBL" id="CAL1541200.1"/>
    </source>
</evidence>
<keyword evidence="5 7" id="KW-1133">Transmembrane helix</keyword>
<evidence type="ECO:0000256" key="4">
    <source>
        <dbReference type="ARBA" id="ARBA00022692"/>
    </source>
</evidence>
<dbReference type="CDD" id="cd01115">
    <property type="entry name" value="SLC13_permease"/>
    <property type="match status" value="1"/>
</dbReference>
<feature type="transmembrane region" description="Helical" evidence="7">
    <location>
        <begin position="12"/>
        <end position="30"/>
    </location>
</feature>
<evidence type="ECO:0000256" key="5">
    <source>
        <dbReference type="ARBA" id="ARBA00022989"/>
    </source>
</evidence>